<keyword evidence="2" id="KW-0285">Flavoprotein</keyword>
<protein>
    <recommendedName>
        <fullName evidence="9">FAD-binding FR-type domain-containing protein</fullName>
    </recommendedName>
</protein>
<dbReference type="EMBL" id="JADINF010000190">
    <property type="protein sequence ID" value="MBO8424835.1"/>
    <property type="molecule type" value="Genomic_DNA"/>
</dbReference>
<feature type="domain" description="FAD-binding FR-type" evidence="9">
    <location>
        <begin position="52"/>
        <end position="154"/>
    </location>
</feature>
<dbReference type="Gene3D" id="2.40.30.10">
    <property type="entry name" value="Translation factors"/>
    <property type="match status" value="1"/>
</dbReference>
<organism evidence="10 11">
    <name type="scientific">Candidatus Stercoripulliclostridium pullicola</name>
    <dbReference type="NCBI Taxonomy" id="2840953"/>
    <lineage>
        <taxon>Bacteria</taxon>
        <taxon>Bacillati</taxon>
        <taxon>Bacillota</taxon>
        <taxon>Clostridia</taxon>
        <taxon>Eubacteriales</taxon>
        <taxon>Candidatus Stercoripulliclostridium</taxon>
    </lineage>
</organism>
<dbReference type="InterPro" id="IPR001433">
    <property type="entry name" value="OxRdtase_FAD/NAD-bd"/>
</dbReference>
<name>A0A940DK18_9FIRM</name>
<evidence type="ECO:0000256" key="6">
    <source>
        <dbReference type="ARBA" id="ARBA00023002"/>
    </source>
</evidence>
<dbReference type="SUPFAM" id="SSF52343">
    <property type="entry name" value="Ferredoxin reductase-like, C-terminal NADP-linked domain"/>
    <property type="match status" value="1"/>
</dbReference>
<dbReference type="GO" id="GO:0046872">
    <property type="term" value="F:metal ion binding"/>
    <property type="evidence" value="ECO:0007669"/>
    <property type="project" value="UniProtKB-KW"/>
</dbReference>
<evidence type="ECO:0000313" key="11">
    <source>
        <dbReference type="Proteomes" id="UP000727857"/>
    </source>
</evidence>
<evidence type="ECO:0000256" key="1">
    <source>
        <dbReference type="ARBA" id="ARBA00001974"/>
    </source>
</evidence>
<dbReference type="Proteomes" id="UP000727857">
    <property type="component" value="Unassembled WGS sequence"/>
</dbReference>
<comment type="caution">
    <text evidence="10">The sequence shown here is derived from an EMBL/GenBank/DDBJ whole genome shotgun (WGS) entry which is preliminary data.</text>
</comment>
<evidence type="ECO:0000256" key="3">
    <source>
        <dbReference type="ARBA" id="ARBA00022714"/>
    </source>
</evidence>
<keyword evidence="7" id="KW-0408">Iron</keyword>
<dbReference type="InterPro" id="IPR017927">
    <property type="entry name" value="FAD-bd_FR_type"/>
</dbReference>
<accession>A0A940DK18</accession>
<evidence type="ECO:0000256" key="2">
    <source>
        <dbReference type="ARBA" id="ARBA00022630"/>
    </source>
</evidence>
<dbReference type="PRINTS" id="PR00406">
    <property type="entry name" value="CYTB5RDTASE"/>
</dbReference>
<dbReference type="GO" id="GO:0051537">
    <property type="term" value="F:2 iron, 2 sulfur cluster binding"/>
    <property type="evidence" value="ECO:0007669"/>
    <property type="project" value="UniProtKB-KW"/>
</dbReference>
<evidence type="ECO:0000259" key="9">
    <source>
        <dbReference type="PROSITE" id="PS51384"/>
    </source>
</evidence>
<proteinExistence type="predicted"/>
<dbReference type="GO" id="GO:0016491">
    <property type="term" value="F:oxidoreductase activity"/>
    <property type="evidence" value="ECO:0007669"/>
    <property type="project" value="UniProtKB-KW"/>
</dbReference>
<sequence length="246" mass="27277">MAYRFKKQIFGFLDLIRFSKIVDIRKAKLAEGSAAPLPEDYRVNATARILHPGNRKAILTEVITENADTKTYVFDLGTQMLFRAGQYVMLSAKVGDGYVARPYAVSSSPYAALREGKVAVTVKKAGFFSNWLFDNAEVGGEFAINGPSGYFHYESLKDRPLVVGVAGGSGITPFYSMAQAIAEGSEDFRLVLFYGARTKADLVFKEKLDALVSDKFKVVYVLSDEEKAEFEHGFVTAELIKKYVNE</sequence>
<gene>
    <name evidence="10" type="ORF">IAB16_07425</name>
</gene>
<dbReference type="Pfam" id="PF00175">
    <property type="entry name" value="NAD_binding_1"/>
    <property type="match status" value="1"/>
</dbReference>
<dbReference type="InterPro" id="IPR039261">
    <property type="entry name" value="FNR_nucleotide-bd"/>
</dbReference>
<dbReference type="AlphaFoldDB" id="A0A940DK18"/>
<dbReference type="PANTHER" id="PTHR47354:SF8">
    <property type="entry name" value="1,2-PHENYLACETYL-COA EPOXIDASE, SUBUNIT E"/>
    <property type="match status" value="1"/>
</dbReference>
<dbReference type="InterPro" id="IPR017938">
    <property type="entry name" value="Riboflavin_synthase-like_b-brl"/>
</dbReference>
<reference evidence="10" key="1">
    <citation type="submission" date="2020-10" db="EMBL/GenBank/DDBJ databases">
        <authorList>
            <person name="Gilroy R."/>
        </authorList>
    </citation>
    <scope>NUCLEOTIDE SEQUENCE</scope>
    <source>
        <strain evidence="10">517</strain>
    </source>
</reference>
<keyword evidence="5" id="KW-0274">FAD</keyword>
<evidence type="ECO:0000256" key="8">
    <source>
        <dbReference type="ARBA" id="ARBA00023014"/>
    </source>
</evidence>
<dbReference type="GO" id="GO:0050660">
    <property type="term" value="F:flavin adenine dinucleotide binding"/>
    <property type="evidence" value="ECO:0007669"/>
    <property type="project" value="TreeGrafter"/>
</dbReference>
<reference evidence="10" key="2">
    <citation type="journal article" date="2021" name="PeerJ">
        <title>Extensive microbial diversity within the chicken gut microbiome revealed by metagenomics and culture.</title>
        <authorList>
            <person name="Gilroy R."/>
            <person name="Ravi A."/>
            <person name="Getino M."/>
            <person name="Pursley I."/>
            <person name="Horton D.L."/>
            <person name="Alikhan N.F."/>
            <person name="Baker D."/>
            <person name="Gharbi K."/>
            <person name="Hall N."/>
            <person name="Watson M."/>
            <person name="Adriaenssens E.M."/>
            <person name="Foster-Nyarko E."/>
            <person name="Jarju S."/>
            <person name="Secka A."/>
            <person name="Antonio M."/>
            <person name="Oren A."/>
            <person name="Chaudhuri R.R."/>
            <person name="La Ragione R."/>
            <person name="Hildebrand F."/>
            <person name="Pallen M.J."/>
        </authorList>
    </citation>
    <scope>NUCLEOTIDE SEQUENCE</scope>
    <source>
        <strain evidence="10">517</strain>
    </source>
</reference>
<keyword evidence="8" id="KW-0411">Iron-sulfur</keyword>
<dbReference type="SUPFAM" id="SSF63380">
    <property type="entry name" value="Riboflavin synthase domain-like"/>
    <property type="match status" value="1"/>
</dbReference>
<evidence type="ECO:0000313" key="10">
    <source>
        <dbReference type="EMBL" id="MBO8424835.1"/>
    </source>
</evidence>
<evidence type="ECO:0000256" key="7">
    <source>
        <dbReference type="ARBA" id="ARBA00023004"/>
    </source>
</evidence>
<comment type="cofactor">
    <cofactor evidence="1">
        <name>FAD</name>
        <dbReference type="ChEBI" id="CHEBI:57692"/>
    </cofactor>
</comment>
<dbReference type="PRINTS" id="PR00371">
    <property type="entry name" value="FPNCR"/>
</dbReference>
<evidence type="ECO:0000256" key="4">
    <source>
        <dbReference type="ARBA" id="ARBA00022723"/>
    </source>
</evidence>
<dbReference type="Pfam" id="PF00970">
    <property type="entry name" value="FAD_binding_6"/>
    <property type="match status" value="1"/>
</dbReference>
<keyword evidence="6" id="KW-0560">Oxidoreductase</keyword>
<keyword evidence="4" id="KW-0479">Metal-binding</keyword>
<dbReference type="InterPro" id="IPR008333">
    <property type="entry name" value="Cbr1-like_FAD-bd_dom"/>
</dbReference>
<dbReference type="Gene3D" id="3.40.50.80">
    <property type="entry name" value="Nucleotide-binding domain of ferredoxin-NADP reductase (FNR) module"/>
    <property type="match status" value="1"/>
</dbReference>
<dbReference type="PROSITE" id="PS51384">
    <property type="entry name" value="FAD_FR"/>
    <property type="match status" value="1"/>
</dbReference>
<feature type="non-terminal residue" evidence="10">
    <location>
        <position position="246"/>
    </location>
</feature>
<keyword evidence="3" id="KW-0001">2Fe-2S</keyword>
<dbReference type="PANTHER" id="PTHR47354">
    <property type="entry name" value="NADH OXIDOREDUCTASE HCR"/>
    <property type="match status" value="1"/>
</dbReference>
<evidence type="ECO:0000256" key="5">
    <source>
        <dbReference type="ARBA" id="ARBA00022827"/>
    </source>
</evidence>
<dbReference type="InterPro" id="IPR001709">
    <property type="entry name" value="Flavoprot_Pyr_Nucl_cyt_Rdtase"/>
</dbReference>
<dbReference type="InterPro" id="IPR050415">
    <property type="entry name" value="MRET"/>
</dbReference>